<name>A0ABT7PGX1_9BACT</name>
<sequence length="475" mass="52558">MRDRWIDHADRGRFCSFAAWVCLVCCGLLATGCATASKQVVVEDKTLDRYVTNAHEAFHEGRVQEAEKNYRKALLRAWATDDPYESGTAAYNLAACLVSQSELAAASDWLVDARVELSRAGASAGNTWLLSAEIAMTEGRLADAECFVSYASSTRPPCEIVDTCCLCGPSEECCRETDRDCCAASLPCLSKDVEQERAKVECQQAYQARIELARARIAIKQMMVDEAERHLGLACRLAEQTCDFSLHADRHDVAAEIHDAKQQFLQAGAHRDREAKLLRCIGHYRAIPNVLVAASDSYAFAGRFDLAVDRLTRAARIGYARSEFQRAWGLVRRASEWGTACGCEAAEIRLALTAKQIRDALQDQMPEPMDSDPAMITDPSESRQDGVKSRPKPEFELELRSPQAVPPPPAQSPESFSPENPELDLKSLLETPTGGEKTADRASAQKWRFRTADLPLPMIEWTAMLAPHKIAIDVF</sequence>
<evidence type="ECO:0000313" key="4">
    <source>
        <dbReference type="Proteomes" id="UP001239462"/>
    </source>
</evidence>
<feature type="signal peptide" evidence="2">
    <location>
        <begin position="1"/>
        <end position="36"/>
    </location>
</feature>
<keyword evidence="2" id="KW-0732">Signal</keyword>
<feature type="chain" id="PRO_5046786338" description="Tetratricopeptide repeat protein" evidence="2">
    <location>
        <begin position="37"/>
        <end position="475"/>
    </location>
</feature>
<feature type="compositionally biased region" description="Basic and acidic residues" evidence="1">
    <location>
        <begin position="380"/>
        <end position="399"/>
    </location>
</feature>
<dbReference type="RefSeq" id="WP_289163258.1">
    <property type="nucleotide sequence ID" value="NZ_JASZZN010000006.1"/>
</dbReference>
<gene>
    <name evidence="3" type="ORF">QTN89_09890</name>
</gene>
<dbReference type="PROSITE" id="PS51257">
    <property type="entry name" value="PROKAR_LIPOPROTEIN"/>
    <property type="match status" value="1"/>
</dbReference>
<evidence type="ECO:0000256" key="1">
    <source>
        <dbReference type="SAM" id="MobiDB-lite"/>
    </source>
</evidence>
<accession>A0ABT7PGX1</accession>
<dbReference type="Proteomes" id="UP001239462">
    <property type="component" value="Unassembled WGS sequence"/>
</dbReference>
<dbReference type="Gene3D" id="1.25.40.10">
    <property type="entry name" value="Tetratricopeptide repeat domain"/>
    <property type="match status" value="1"/>
</dbReference>
<comment type="caution">
    <text evidence="3">The sequence shown here is derived from an EMBL/GenBank/DDBJ whole genome shotgun (WGS) entry which is preliminary data.</text>
</comment>
<feature type="region of interest" description="Disordered" evidence="1">
    <location>
        <begin position="364"/>
        <end position="422"/>
    </location>
</feature>
<dbReference type="SUPFAM" id="SSF48452">
    <property type="entry name" value="TPR-like"/>
    <property type="match status" value="1"/>
</dbReference>
<evidence type="ECO:0000256" key="2">
    <source>
        <dbReference type="SAM" id="SignalP"/>
    </source>
</evidence>
<proteinExistence type="predicted"/>
<keyword evidence="4" id="KW-1185">Reference proteome</keyword>
<organism evidence="3 4">
    <name type="scientific">Roseiconus lacunae</name>
    <dbReference type="NCBI Taxonomy" id="2605694"/>
    <lineage>
        <taxon>Bacteria</taxon>
        <taxon>Pseudomonadati</taxon>
        <taxon>Planctomycetota</taxon>
        <taxon>Planctomycetia</taxon>
        <taxon>Pirellulales</taxon>
        <taxon>Pirellulaceae</taxon>
        <taxon>Roseiconus</taxon>
    </lineage>
</organism>
<dbReference type="InterPro" id="IPR011990">
    <property type="entry name" value="TPR-like_helical_dom_sf"/>
</dbReference>
<dbReference type="EMBL" id="JASZZN010000006">
    <property type="protein sequence ID" value="MDM4015740.1"/>
    <property type="molecule type" value="Genomic_DNA"/>
</dbReference>
<protein>
    <recommendedName>
        <fullName evidence="5">Tetratricopeptide repeat protein</fullName>
    </recommendedName>
</protein>
<reference evidence="3 4" key="1">
    <citation type="submission" date="2023-06" db="EMBL/GenBank/DDBJ databases">
        <title>Roseiconus lacunae JC819 isolated from Gulf of Mannar region, Tamil Nadu.</title>
        <authorList>
            <person name="Pk S."/>
            <person name="Ch S."/>
            <person name="Ch V.R."/>
        </authorList>
    </citation>
    <scope>NUCLEOTIDE SEQUENCE [LARGE SCALE GENOMIC DNA]</scope>
    <source>
        <strain evidence="3 4">JC819</strain>
    </source>
</reference>
<evidence type="ECO:0000313" key="3">
    <source>
        <dbReference type="EMBL" id="MDM4015740.1"/>
    </source>
</evidence>
<evidence type="ECO:0008006" key="5">
    <source>
        <dbReference type="Google" id="ProtNLM"/>
    </source>
</evidence>